<keyword evidence="2" id="KW-1185">Reference proteome</keyword>
<dbReference type="RefSeq" id="XP_003042711.1">
    <property type="nucleotide sequence ID" value="XM_003042665.1"/>
</dbReference>
<dbReference type="AlphaFoldDB" id="C7ZFS6"/>
<organism evidence="1 2">
    <name type="scientific">Fusarium vanettenii (strain ATCC MYA-4622 / CBS 123669 / FGSC 9596 / NRRL 45880 / 77-13-4)</name>
    <name type="common">Fusarium solani subsp. pisi</name>
    <dbReference type="NCBI Taxonomy" id="660122"/>
    <lineage>
        <taxon>Eukaryota</taxon>
        <taxon>Fungi</taxon>
        <taxon>Dikarya</taxon>
        <taxon>Ascomycota</taxon>
        <taxon>Pezizomycotina</taxon>
        <taxon>Sordariomycetes</taxon>
        <taxon>Hypocreomycetidae</taxon>
        <taxon>Hypocreales</taxon>
        <taxon>Nectriaceae</taxon>
        <taxon>Fusarium</taxon>
        <taxon>Fusarium solani species complex</taxon>
        <taxon>Fusarium vanettenii</taxon>
    </lineage>
</organism>
<gene>
    <name evidence="1" type="ORF">NECHADRAFT_86660</name>
</gene>
<dbReference type="KEGG" id="nhe:NECHADRAFT_86660"/>
<name>C7ZFS6_FUSV7</name>
<dbReference type="InParanoid" id="C7ZFS6"/>
<dbReference type="VEuPathDB" id="FungiDB:NECHADRAFT_86660"/>
<dbReference type="EMBL" id="GG698924">
    <property type="protein sequence ID" value="EEU36998.1"/>
    <property type="molecule type" value="Genomic_DNA"/>
</dbReference>
<dbReference type="HOGENOM" id="CLU_2085416_0_0_1"/>
<evidence type="ECO:0000313" key="2">
    <source>
        <dbReference type="Proteomes" id="UP000005206"/>
    </source>
</evidence>
<dbReference type="Proteomes" id="UP000005206">
    <property type="component" value="Chromosome 11"/>
</dbReference>
<evidence type="ECO:0000313" key="1">
    <source>
        <dbReference type="EMBL" id="EEU36998.1"/>
    </source>
</evidence>
<reference evidence="1 2" key="1">
    <citation type="journal article" date="2009" name="PLoS Genet.">
        <title>The genome of Nectria haematococca: contribution of supernumerary chromosomes to gene expansion.</title>
        <authorList>
            <person name="Coleman J.J."/>
            <person name="Rounsley S.D."/>
            <person name="Rodriguez-Carres M."/>
            <person name="Kuo A."/>
            <person name="Wasmann C.C."/>
            <person name="Grimwood J."/>
            <person name="Schmutz J."/>
            <person name="Taga M."/>
            <person name="White G.J."/>
            <person name="Zhou S."/>
            <person name="Schwartz D.C."/>
            <person name="Freitag M."/>
            <person name="Ma L.J."/>
            <person name="Danchin E.G."/>
            <person name="Henrissat B."/>
            <person name="Coutinho P.M."/>
            <person name="Nelson D.R."/>
            <person name="Straney D."/>
            <person name="Napoli C.A."/>
            <person name="Barker B.M."/>
            <person name="Gribskov M."/>
            <person name="Rep M."/>
            <person name="Kroken S."/>
            <person name="Molnar I."/>
            <person name="Rensing C."/>
            <person name="Kennell J.C."/>
            <person name="Zamora J."/>
            <person name="Farman M.L."/>
            <person name="Selker E.U."/>
            <person name="Salamov A."/>
            <person name="Shapiro H."/>
            <person name="Pangilinan J."/>
            <person name="Lindquist E."/>
            <person name="Lamers C."/>
            <person name="Grigoriev I.V."/>
            <person name="Geiser D.M."/>
            <person name="Covert S.F."/>
            <person name="Temporini E."/>
            <person name="Vanetten H.D."/>
        </authorList>
    </citation>
    <scope>NUCLEOTIDE SEQUENCE [LARGE SCALE GENOMIC DNA]</scope>
    <source>
        <strain evidence="2">ATCC MYA-4622 / CBS 123669 / FGSC 9596 / NRRL 45880 / 77-13-4</strain>
    </source>
</reference>
<accession>C7ZFS6</accession>
<protein>
    <submittedName>
        <fullName evidence="1">Uncharacterized protein</fullName>
    </submittedName>
</protein>
<proteinExistence type="predicted"/>
<dbReference type="GeneID" id="9664917"/>
<sequence>MCESCRFKHNERRKKSYQKMKREGICTVCASKKAVPGFLECQACSLRRQAIRAEAKRSKGVLCGTCKTQLVHDGTGYYFTHNHTQLNHNFGRTQNRKMGELANSVSQKRYQVHNTVY</sequence>